<keyword evidence="1" id="KW-0479">Metal-binding</keyword>
<evidence type="ECO:0000256" key="3">
    <source>
        <dbReference type="ARBA" id="ARBA00022771"/>
    </source>
</evidence>
<dbReference type="PANTHER" id="PTHR24379">
    <property type="entry name" value="KRAB AND ZINC FINGER DOMAIN-CONTAINING"/>
    <property type="match status" value="1"/>
</dbReference>
<evidence type="ECO:0000256" key="1">
    <source>
        <dbReference type="ARBA" id="ARBA00022723"/>
    </source>
</evidence>
<evidence type="ECO:0000256" key="2">
    <source>
        <dbReference type="ARBA" id="ARBA00022737"/>
    </source>
</evidence>
<reference evidence="8" key="2">
    <citation type="submission" date="2020-08" db="EMBL/GenBank/DDBJ databases">
        <authorList>
            <person name="Kikuchi T."/>
        </authorList>
    </citation>
    <scope>NUCLEOTIDE SEQUENCE</scope>
    <source>
        <strain evidence="7">Ka4C1</strain>
    </source>
</reference>
<dbReference type="SUPFAM" id="SSF57667">
    <property type="entry name" value="beta-beta-alpha zinc fingers"/>
    <property type="match status" value="4"/>
</dbReference>
<dbReference type="PANTHER" id="PTHR24379:SF121">
    <property type="entry name" value="C2H2-TYPE DOMAIN-CONTAINING PROTEIN"/>
    <property type="match status" value="1"/>
</dbReference>
<dbReference type="eggNOG" id="KOG1721">
    <property type="taxonomic scope" value="Eukaryota"/>
</dbReference>
<dbReference type="OrthoDB" id="10014897at2759"/>
<dbReference type="SMART" id="SM00355">
    <property type="entry name" value="ZnF_C2H2"/>
    <property type="match status" value="12"/>
</dbReference>
<evidence type="ECO:0000313" key="11">
    <source>
        <dbReference type="WBParaSite" id="BXY_0997700.1"/>
    </source>
</evidence>
<dbReference type="AlphaFoldDB" id="A0A1I7SAD0"/>
<feature type="domain" description="C2H2-type" evidence="6">
    <location>
        <begin position="149"/>
        <end position="177"/>
    </location>
</feature>
<dbReference type="PROSITE" id="PS50157">
    <property type="entry name" value="ZINC_FINGER_C2H2_2"/>
    <property type="match status" value="7"/>
</dbReference>
<feature type="domain" description="C2H2-type" evidence="6">
    <location>
        <begin position="253"/>
        <end position="280"/>
    </location>
</feature>
<keyword evidence="10" id="KW-1185">Reference proteome</keyword>
<protein>
    <submittedName>
        <fullName evidence="7">(pine wood nematode) hypothetical protein</fullName>
    </submittedName>
</protein>
<feature type="domain" description="C2H2-type" evidence="6">
    <location>
        <begin position="31"/>
        <end position="59"/>
    </location>
</feature>
<gene>
    <name evidence="7" type="ORF">BXYJ_LOCUS1322</name>
</gene>
<dbReference type="Gene3D" id="3.30.160.60">
    <property type="entry name" value="Classic Zinc Finger"/>
    <property type="match status" value="4"/>
</dbReference>
<dbReference type="GO" id="GO:0008270">
    <property type="term" value="F:zinc ion binding"/>
    <property type="evidence" value="ECO:0007669"/>
    <property type="project" value="UniProtKB-KW"/>
</dbReference>
<evidence type="ECO:0000313" key="10">
    <source>
        <dbReference type="Proteomes" id="UP000659654"/>
    </source>
</evidence>
<feature type="domain" description="C2H2-type" evidence="6">
    <location>
        <begin position="367"/>
        <end position="394"/>
    </location>
</feature>
<feature type="domain" description="C2H2-type" evidence="6">
    <location>
        <begin position="92"/>
        <end position="116"/>
    </location>
</feature>
<dbReference type="PROSITE" id="PS00028">
    <property type="entry name" value="ZINC_FINGER_C2H2_1"/>
    <property type="match status" value="9"/>
</dbReference>
<evidence type="ECO:0000256" key="4">
    <source>
        <dbReference type="ARBA" id="ARBA00022833"/>
    </source>
</evidence>
<organism evidence="9 11">
    <name type="scientific">Bursaphelenchus xylophilus</name>
    <name type="common">Pinewood nematode worm</name>
    <name type="synonym">Aphelenchoides xylophilus</name>
    <dbReference type="NCBI Taxonomy" id="6326"/>
    <lineage>
        <taxon>Eukaryota</taxon>
        <taxon>Metazoa</taxon>
        <taxon>Ecdysozoa</taxon>
        <taxon>Nematoda</taxon>
        <taxon>Chromadorea</taxon>
        <taxon>Rhabditida</taxon>
        <taxon>Tylenchina</taxon>
        <taxon>Tylenchomorpha</taxon>
        <taxon>Aphelenchoidea</taxon>
        <taxon>Aphelenchoididae</taxon>
        <taxon>Bursaphelenchus</taxon>
    </lineage>
</organism>
<evidence type="ECO:0000313" key="7">
    <source>
        <dbReference type="EMBL" id="CAD5209197.1"/>
    </source>
</evidence>
<dbReference type="EMBL" id="CAJFDI010000001">
    <property type="protein sequence ID" value="CAD5209197.1"/>
    <property type="molecule type" value="Genomic_DNA"/>
</dbReference>
<evidence type="ECO:0000313" key="8">
    <source>
        <dbReference type="EMBL" id="CAG9084054.1"/>
    </source>
</evidence>
<keyword evidence="2" id="KW-0677">Repeat</keyword>
<dbReference type="EMBL" id="CAJFCV020000001">
    <property type="protein sequence ID" value="CAG9084054.1"/>
    <property type="molecule type" value="Genomic_DNA"/>
</dbReference>
<feature type="domain" description="C2H2-type" evidence="6">
    <location>
        <begin position="340"/>
        <end position="367"/>
    </location>
</feature>
<dbReference type="Proteomes" id="UP000095284">
    <property type="component" value="Unplaced"/>
</dbReference>
<evidence type="ECO:0000259" key="6">
    <source>
        <dbReference type="PROSITE" id="PS50157"/>
    </source>
</evidence>
<sequence>MSNSHSPILDAPKIPKGESFDEINSDAVVKPLCQNCGSSFSNLNEFIDHMRLTHLKPSETERKCRFCDQIFSDNQERLIHLSEHLINTKAEFTCHKCDKKFFNSVSFKQHFAVTHTDVIFRCQLCLMTFTDQNIYQDHLVVHMNTIMIFNCNLCGVNVQSQEMFLTHVQMFHEKDVPSQLNQGGSGEKTIVRNLKCFVCDLRFVDDVELDHHRLFDHCKVPKSDRCAVCRVQLEDINDFLTHSKNHSKDPTEVSCAICKQMVRSSETLKRHGEYHLEKDPGPSPEIEKVEETREGVTEEVICHCGQKFEDPQDLQTHSLEHLQQVTSEHLFNLRKELGPFVCPKCPKIFPSMSALQGHSHIHVKRRHPCDKCKQCFSTTARLIAHRKRHLGERDVKCQICDQCFERNELLTNHMKIHEMNIQLNPILQPN</sequence>
<dbReference type="InterPro" id="IPR036236">
    <property type="entry name" value="Znf_C2H2_sf"/>
</dbReference>
<dbReference type="WBParaSite" id="BXY_0997700.1">
    <property type="protein sequence ID" value="BXY_0997700.1"/>
    <property type="gene ID" value="BXY_0997700"/>
</dbReference>
<keyword evidence="4" id="KW-0862">Zinc</keyword>
<feature type="domain" description="C2H2-type" evidence="6">
    <location>
        <begin position="395"/>
        <end position="417"/>
    </location>
</feature>
<reference evidence="11" key="1">
    <citation type="submission" date="2016-11" db="UniProtKB">
        <authorList>
            <consortium name="WormBaseParasite"/>
        </authorList>
    </citation>
    <scope>IDENTIFICATION</scope>
</reference>
<dbReference type="Pfam" id="PF00096">
    <property type="entry name" value="zf-C2H2"/>
    <property type="match status" value="2"/>
</dbReference>
<proteinExistence type="predicted"/>
<name>A0A1I7SAD0_BURXY</name>
<dbReference type="Proteomes" id="UP000582659">
    <property type="component" value="Unassembled WGS sequence"/>
</dbReference>
<evidence type="ECO:0000313" key="9">
    <source>
        <dbReference type="Proteomes" id="UP000095284"/>
    </source>
</evidence>
<dbReference type="InterPro" id="IPR013087">
    <property type="entry name" value="Znf_C2H2_type"/>
</dbReference>
<dbReference type="Proteomes" id="UP000659654">
    <property type="component" value="Unassembled WGS sequence"/>
</dbReference>
<accession>A0A1I7SAD0</accession>
<keyword evidence="3 5" id="KW-0863">Zinc-finger</keyword>
<evidence type="ECO:0000256" key="5">
    <source>
        <dbReference type="PROSITE-ProRule" id="PRU00042"/>
    </source>
</evidence>